<evidence type="ECO:0000313" key="3">
    <source>
        <dbReference type="Proteomes" id="UP000470771"/>
    </source>
</evidence>
<sequence length="192" mass="22574">MRTRLITILQNNWGLSNSQIKSVLHLFTFQKLKKGEYHTRKGDHHPRLSLIMEGYLRVFASTSTKEVTQWIASPDELITDLSAFIFHQSARWNIQCITEVEMYSLSQQNYLQLSKIIENWSTVERQFISSCFLHLEDRVFSFIASSAEERYLELFKNQKILFQQVPLNFIASMLGMSAETMSRIRSRKLENE</sequence>
<dbReference type="InterPro" id="IPR014710">
    <property type="entry name" value="RmlC-like_jellyroll"/>
</dbReference>
<dbReference type="Pfam" id="PF00027">
    <property type="entry name" value="cNMP_binding"/>
    <property type="match status" value="1"/>
</dbReference>
<gene>
    <name evidence="2" type="ORF">GQN54_06465</name>
</gene>
<protein>
    <submittedName>
        <fullName evidence="2">Cyclic nucleotide-binding domain-containing protein</fullName>
    </submittedName>
</protein>
<comment type="caution">
    <text evidence="2">The sequence shown here is derived from an EMBL/GenBank/DDBJ whole genome shotgun (WGS) entry which is preliminary data.</text>
</comment>
<dbReference type="InterPro" id="IPR018490">
    <property type="entry name" value="cNMP-bd_dom_sf"/>
</dbReference>
<dbReference type="Proteomes" id="UP000470771">
    <property type="component" value="Unassembled WGS sequence"/>
</dbReference>
<keyword evidence="3" id="KW-1185">Reference proteome</keyword>
<dbReference type="AlphaFoldDB" id="A0A6N9NIS3"/>
<dbReference type="Gene3D" id="2.60.120.10">
    <property type="entry name" value="Jelly Rolls"/>
    <property type="match status" value="1"/>
</dbReference>
<evidence type="ECO:0000313" key="2">
    <source>
        <dbReference type="EMBL" id="NBG65754.1"/>
    </source>
</evidence>
<name>A0A6N9NIS3_9FLAO</name>
<organism evidence="2 3">
    <name type="scientific">Acidiluteibacter ferrifornacis</name>
    <dbReference type="NCBI Taxonomy" id="2692424"/>
    <lineage>
        <taxon>Bacteria</taxon>
        <taxon>Pseudomonadati</taxon>
        <taxon>Bacteroidota</taxon>
        <taxon>Flavobacteriia</taxon>
        <taxon>Flavobacteriales</taxon>
        <taxon>Cryomorphaceae</taxon>
        <taxon>Acidiluteibacter</taxon>
    </lineage>
</organism>
<accession>A0A6N9NIS3</accession>
<dbReference type="SUPFAM" id="SSF51206">
    <property type="entry name" value="cAMP-binding domain-like"/>
    <property type="match status" value="1"/>
</dbReference>
<feature type="domain" description="Cyclic nucleotide-binding" evidence="1">
    <location>
        <begin position="14"/>
        <end position="113"/>
    </location>
</feature>
<dbReference type="EMBL" id="WWNE01000005">
    <property type="protein sequence ID" value="NBG65754.1"/>
    <property type="molecule type" value="Genomic_DNA"/>
</dbReference>
<dbReference type="RefSeq" id="WP_160632693.1">
    <property type="nucleotide sequence ID" value="NZ_WWNE01000005.1"/>
</dbReference>
<dbReference type="InterPro" id="IPR000595">
    <property type="entry name" value="cNMP-bd_dom"/>
</dbReference>
<reference evidence="2 3" key="1">
    <citation type="submission" date="2019-12" db="EMBL/GenBank/DDBJ databases">
        <authorList>
            <person name="Zhao J."/>
        </authorList>
    </citation>
    <scope>NUCLEOTIDE SEQUENCE [LARGE SCALE GENOMIC DNA]</scope>
    <source>
        <strain evidence="2 3">S-15</strain>
    </source>
</reference>
<proteinExistence type="predicted"/>
<evidence type="ECO:0000259" key="1">
    <source>
        <dbReference type="PROSITE" id="PS50042"/>
    </source>
</evidence>
<dbReference type="PROSITE" id="PS50042">
    <property type="entry name" value="CNMP_BINDING_3"/>
    <property type="match status" value="1"/>
</dbReference>